<comment type="caution">
    <text evidence="3">The sequence shown here is derived from an EMBL/GenBank/DDBJ whole genome shotgun (WGS) entry which is preliminary data.</text>
</comment>
<keyword evidence="1" id="KW-0472">Membrane</keyword>
<dbReference type="AlphaFoldDB" id="A0A8J7YA25"/>
<evidence type="ECO:0000256" key="1">
    <source>
        <dbReference type="SAM" id="Phobius"/>
    </source>
</evidence>
<proteinExistence type="predicted"/>
<dbReference type="EMBL" id="JAHQXF010000001">
    <property type="protein sequence ID" value="MBV0923466.1"/>
    <property type="molecule type" value="Genomic_DNA"/>
</dbReference>
<reference evidence="3 4" key="1">
    <citation type="submission" date="2021-06" db="EMBL/GenBank/DDBJ databases">
        <title>New haloarchaea isolates fom saline soil.</title>
        <authorList>
            <person name="Duran-Viseras A."/>
            <person name="Sanchez-Porro C.S."/>
            <person name="Ventosa A."/>
        </authorList>
    </citation>
    <scope>NUCLEOTIDE SEQUENCE [LARGE SCALE GENOMIC DNA]</scope>
    <source>
        <strain evidence="3 4">JCM 183640</strain>
    </source>
</reference>
<dbReference type="RefSeq" id="WP_162316597.1">
    <property type="nucleotide sequence ID" value="NZ_JAHQXF010000001.1"/>
</dbReference>
<dbReference type="OrthoDB" id="118020at2157"/>
<evidence type="ECO:0000313" key="4">
    <source>
        <dbReference type="Proteomes" id="UP000766550"/>
    </source>
</evidence>
<evidence type="ECO:0000313" key="3">
    <source>
        <dbReference type="EMBL" id="MBV0923466.1"/>
    </source>
</evidence>
<gene>
    <name evidence="3" type="ORF">KTS45_04565</name>
</gene>
<accession>A0A8J7YA25</accession>
<name>A0A8J7YA25_9EURY</name>
<dbReference type="InterPro" id="IPR013373">
    <property type="entry name" value="Flagellin/pilin_N_arc"/>
</dbReference>
<keyword evidence="4" id="KW-1185">Reference proteome</keyword>
<feature type="transmembrane region" description="Helical" evidence="1">
    <location>
        <begin position="12"/>
        <end position="38"/>
    </location>
</feature>
<dbReference type="Pfam" id="PF07790">
    <property type="entry name" value="Pilin_N"/>
    <property type="match status" value="1"/>
</dbReference>
<protein>
    <submittedName>
        <fullName evidence="3">Type IV pilin N-terminal domain-containing protein</fullName>
    </submittedName>
</protein>
<dbReference type="InterPro" id="IPR012859">
    <property type="entry name" value="Pilin_N_archaeal"/>
</dbReference>
<feature type="domain" description="Archaeal Type IV pilin N-terminal" evidence="2">
    <location>
        <begin position="11"/>
        <end position="90"/>
    </location>
</feature>
<keyword evidence="1" id="KW-0812">Transmembrane</keyword>
<dbReference type="Proteomes" id="UP000766550">
    <property type="component" value="Unassembled WGS sequence"/>
</dbReference>
<sequence length="162" mass="16486">MTGATYDTRNRAVSPVVGVVLLVAIALLLAATTAMLAYGIGEDSKGRTPQTAFDFDYDRDVGGSDSLSIRHASGDTLTAGDVSLVVSGASASSDPNGEYGFDAFPAFGPGSSVSAGQQVTLDGSTVVSVANLDLSAATVTVRWASPTNGQTVRLARWTGPQV</sequence>
<organism evidence="3 4">
    <name type="scientific">Haloarcula limicola</name>
    <dbReference type="NCBI Taxonomy" id="1429915"/>
    <lineage>
        <taxon>Archaea</taxon>
        <taxon>Methanobacteriati</taxon>
        <taxon>Methanobacteriota</taxon>
        <taxon>Stenosarchaea group</taxon>
        <taxon>Halobacteria</taxon>
        <taxon>Halobacteriales</taxon>
        <taxon>Haloarculaceae</taxon>
        <taxon>Haloarcula</taxon>
    </lineage>
</organism>
<evidence type="ECO:0000259" key="2">
    <source>
        <dbReference type="Pfam" id="PF07790"/>
    </source>
</evidence>
<keyword evidence="1" id="KW-1133">Transmembrane helix</keyword>
<dbReference type="NCBIfam" id="TIGR02537">
    <property type="entry name" value="arch_flag_Nterm"/>
    <property type="match status" value="1"/>
</dbReference>